<comment type="caution">
    <text evidence="2">The sequence shown here is derived from an EMBL/GenBank/DDBJ whole genome shotgun (WGS) entry which is preliminary data.</text>
</comment>
<keyword evidence="1" id="KW-0472">Membrane</keyword>
<feature type="transmembrane region" description="Helical" evidence="1">
    <location>
        <begin position="20"/>
        <end position="48"/>
    </location>
</feature>
<organism evidence="2 3">
    <name type="scientific">Cladorrhinum samala</name>
    <dbReference type="NCBI Taxonomy" id="585594"/>
    <lineage>
        <taxon>Eukaryota</taxon>
        <taxon>Fungi</taxon>
        <taxon>Dikarya</taxon>
        <taxon>Ascomycota</taxon>
        <taxon>Pezizomycotina</taxon>
        <taxon>Sordariomycetes</taxon>
        <taxon>Sordariomycetidae</taxon>
        <taxon>Sordariales</taxon>
        <taxon>Podosporaceae</taxon>
        <taxon>Cladorrhinum</taxon>
    </lineage>
</organism>
<reference evidence="2" key="2">
    <citation type="submission" date="2023-06" db="EMBL/GenBank/DDBJ databases">
        <authorList>
            <consortium name="Lawrence Berkeley National Laboratory"/>
            <person name="Mondo S.J."/>
            <person name="Hensen N."/>
            <person name="Bonometti L."/>
            <person name="Westerberg I."/>
            <person name="Brannstrom I.O."/>
            <person name="Guillou S."/>
            <person name="Cros-Aarteil S."/>
            <person name="Calhoun S."/>
            <person name="Haridas S."/>
            <person name="Kuo A."/>
            <person name="Pangilinan J."/>
            <person name="Riley R."/>
            <person name="Labutti K."/>
            <person name="Andreopoulos B."/>
            <person name="Lipzen A."/>
            <person name="Chen C."/>
            <person name="Yanf M."/>
            <person name="Daum C."/>
            <person name="Ng V."/>
            <person name="Clum A."/>
            <person name="Steindorff A."/>
            <person name="Ohm R."/>
            <person name="Martin F."/>
            <person name="Silar P."/>
            <person name="Natvig D."/>
            <person name="Lalanne C."/>
            <person name="Gautier V."/>
            <person name="Ament-Velasquez S.L."/>
            <person name="Kruys A."/>
            <person name="Hutchinson M.I."/>
            <person name="Powell A.J."/>
            <person name="Barry K."/>
            <person name="Miller A.N."/>
            <person name="Grigoriev I.V."/>
            <person name="Debuchy R."/>
            <person name="Gladieux P."/>
            <person name="Thoren M.H."/>
            <person name="Johannesson H."/>
        </authorList>
    </citation>
    <scope>NUCLEOTIDE SEQUENCE</scope>
    <source>
        <strain evidence="2">PSN324</strain>
    </source>
</reference>
<proteinExistence type="predicted"/>
<reference evidence="2" key="1">
    <citation type="journal article" date="2023" name="Mol. Phylogenet. Evol.">
        <title>Genome-scale phylogeny and comparative genomics of the fungal order Sordariales.</title>
        <authorList>
            <person name="Hensen N."/>
            <person name="Bonometti L."/>
            <person name="Westerberg I."/>
            <person name="Brannstrom I.O."/>
            <person name="Guillou S."/>
            <person name="Cros-Aarteil S."/>
            <person name="Calhoun S."/>
            <person name="Haridas S."/>
            <person name="Kuo A."/>
            <person name="Mondo S."/>
            <person name="Pangilinan J."/>
            <person name="Riley R."/>
            <person name="LaButti K."/>
            <person name="Andreopoulos B."/>
            <person name="Lipzen A."/>
            <person name="Chen C."/>
            <person name="Yan M."/>
            <person name="Daum C."/>
            <person name="Ng V."/>
            <person name="Clum A."/>
            <person name="Steindorff A."/>
            <person name="Ohm R.A."/>
            <person name="Martin F."/>
            <person name="Silar P."/>
            <person name="Natvig D.O."/>
            <person name="Lalanne C."/>
            <person name="Gautier V."/>
            <person name="Ament-Velasquez S.L."/>
            <person name="Kruys A."/>
            <person name="Hutchinson M.I."/>
            <person name="Powell A.J."/>
            <person name="Barry K."/>
            <person name="Miller A.N."/>
            <person name="Grigoriev I.V."/>
            <person name="Debuchy R."/>
            <person name="Gladieux P."/>
            <person name="Hiltunen Thoren M."/>
            <person name="Johannesson H."/>
        </authorList>
    </citation>
    <scope>NUCLEOTIDE SEQUENCE</scope>
    <source>
        <strain evidence="2">PSN324</strain>
    </source>
</reference>
<evidence type="ECO:0008006" key="4">
    <source>
        <dbReference type="Google" id="ProtNLM"/>
    </source>
</evidence>
<evidence type="ECO:0000313" key="2">
    <source>
        <dbReference type="EMBL" id="KAK4459650.1"/>
    </source>
</evidence>
<evidence type="ECO:0000313" key="3">
    <source>
        <dbReference type="Proteomes" id="UP001321749"/>
    </source>
</evidence>
<protein>
    <recommendedName>
        <fullName evidence="4">Secreted protein</fullName>
    </recommendedName>
</protein>
<accession>A0AAV9HIL3</accession>
<dbReference type="Proteomes" id="UP001321749">
    <property type="component" value="Unassembled WGS sequence"/>
</dbReference>
<dbReference type="EMBL" id="MU865031">
    <property type="protein sequence ID" value="KAK4459650.1"/>
    <property type="molecule type" value="Genomic_DNA"/>
</dbReference>
<name>A0AAV9HIL3_9PEZI</name>
<dbReference type="AlphaFoldDB" id="A0AAV9HIL3"/>
<keyword evidence="1" id="KW-1133">Transmembrane helix</keyword>
<keyword evidence="1" id="KW-0812">Transmembrane</keyword>
<evidence type="ECO:0000256" key="1">
    <source>
        <dbReference type="SAM" id="Phobius"/>
    </source>
</evidence>
<sequence length="106" mass="12261">MYVRMRLTHSTIRITTRKTLTVFFSFFLGGGGVRRCAFLGLLFLFHILTRVQTIRFGPRGILVAGVFEKLMGLKVHWRLHQNVFLGTRKIGGRLNYMLYICLLVAQ</sequence>
<gene>
    <name evidence="2" type="ORF">QBC42DRAFT_5558</name>
</gene>
<keyword evidence="3" id="KW-1185">Reference proteome</keyword>